<dbReference type="PANTHER" id="PTHR43591:SF96">
    <property type="entry name" value="PUTATIVE-RELATED"/>
    <property type="match status" value="1"/>
</dbReference>
<evidence type="ECO:0000313" key="1">
    <source>
        <dbReference type="EMBL" id="KUJ18659.1"/>
    </source>
</evidence>
<name>A0A194XEU5_MOLSC</name>
<dbReference type="EMBL" id="KQ947412">
    <property type="protein sequence ID" value="KUJ18659.1"/>
    <property type="molecule type" value="Genomic_DNA"/>
</dbReference>
<evidence type="ECO:0008006" key="3">
    <source>
        <dbReference type="Google" id="ProtNLM"/>
    </source>
</evidence>
<dbReference type="Proteomes" id="UP000070700">
    <property type="component" value="Unassembled WGS sequence"/>
</dbReference>
<dbReference type="Gene3D" id="3.40.50.150">
    <property type="entry name" value="Vaccinia Virus protein VP39"/>
    <property type="match status" value="1"/>
</dbReference>
<dbReference type="GeneID" id="28824452"/>
<dbReference type="KEGG" id="psco:LY89DRAFT_683569"/>
<keyword evidence="2" id="KW-1185">Reference proteome</keyword>
<dbReference type="OrthoDB" id="417697at2759"/>
<protein>
    <recommendedName>
        <fullName evidence="3">Methyltransferase domain-containing protein</fullName>
    </recommendedName>
</protein>
<dbReference type="SUPFAM" id="SSF53335">
    <property type="entry name" value="S-adenosyl-L-methionine-dependent methyltransferases"/>
    <property type="match status" value="1"/>
</dbReference>
<dbReference type="PANTHER" id="PTHR43591">
    <property type="entry name" value="METHYLTRANSFERASE"/>
    <property type="match status" value="1"/>
</dbReference>
<dbReference type="RefSeq" id="XP_018073014.1">
    <property type="nucleotide sequence ID" value="XM_018214726.1"/>
</dbReference>
<sequence>MTTESSKVDWSLADGQGYILDRDRSRSHIAACRLNLQHYLWKEALKFNIHPSILLPKNNTIADVATGTAMWPIDVARQFPDAQIHGFDNDIRQAPHRDWLPLNLSIRYWNIFEELPNDLVGKYDYVHVRLLVLVIQEGNPRSVLRKLWKMLKPGGFLQWDELDCVNMHVKKVDPSLQSPALDEIREMSWANGRHDWTIELPRFMTEEGFQDAKIEYFGDGPELSRAFNEQHLLTMEEFASSLIKIGKVEAGLKFHRLIEDGYQESTIGAALCIPRVVCVAKKPL</sequence>
<dbReference type="AlphaFoldDB" id="A0A194XEU5"/>
<proteinExistence type="predicted"/>
<dbReference type="CDD" id="cd02440">
    <property type="entry name" value="AdoMet_MTases"/>
    <property type="match status" value="1"/>
</dbReference>
<gene>
    <name evidence="1" type="ORF">LY89DRAFT_683569</name>
</gene>
<dbReference type="InParanoid" id="A0A194XEU5"/>
<reference evidence="1 2" key="1">
    <citation type="submission" date="2015-10" db="EMBL/GenBank/DDBJ databases">
        <title>Full genome of DAOMC 229536 Phialocephala scopiformis, a fungal endophyte of spruce producing the potent anti-insectan compound rugulosin.</title>
        <authorList>
            <consortium name="DOE Joint Genome Institute"/>
            <person name="Walker A.K."/>
            <person name="Frasz S.L."/>
            <person name="Seifert K.A."/>
            <person name="Miller J.D."/>
            <person name="Mondo S.J."/>
            <person name="Labutti K."/>
            <person name="Lipzen A."/>
            <person name="Dockter R."/>
            <person name="Kennedy M."/>
            <person name="Grigoriev I.V."/>
            <person name="Spatafora J.W."/>
        </authorList>
    </citation>
    <scope>NUCLEOTIDE SEQUENCE [LARGE SCALE GENOMIC DNA]</scope>
    <source>
        <strain evidence="1 2">CBS 120377</strain>
    </source>
</reference>
<accession>A0A194XEU5</accession>
<dbReference type="InterPro" id="IPR029063">
    <property type="entry name" value="SAM-dependent_MTases_sf"/>
</dbReference>
<organism evidence="1 2">
    <name type="scientific">Mollisia scopiformis</name>
    <name type="common">Conifer needle endophyte fungus</name>
    <name type="synonym">Phialocephala scopiformis</name>
    <dbReference type="NCBI Taxonomy" id="149040"/>
    <lineage>
        <taxon>Eukaryota</taxon>
        <taxon>Fungi</taxon>
        <taxon>Dikarya</taxon>
        <taxon>Ascomycota</taxon>
        <taxon>Pezizomycotina</taxon>
        <taxon>Leotiomycetes</taxon>
        <taxon>Helotiales</taxon>
        <taxon>Mollisiaceae</taxon>
        <taxon>Mollisia</taxon>
    </lineage>
</organism>
<evidence type="ECO:0000313" key="2">
    <source>
        <dbReference type="Proteomes" id="UP000070700"/>
    </source>
</evidence>